<organism evidence="1 2">
    <name type="scientific">Haematospirillum jordaniae</name>
    <dbReference type="NCBI Taxonomy" id="1549855"/>
    <lineage>
        <taxon>Bacteria</taxon>
        <taxon>Pseudomonadati</taxon>
        <taxon>Pseudomonadota</taxon>
        <taxon>Alphaproteobacteria</taxon>
        <taxon>Rhodospirillales</taxon>
        <taxon>Novispirillaceae</taxon>
        <taxon>Haematospirillum</taxon>
    </lineage>
</organism>
<evidence type="ECO:0000313" key="1">
    <source>
        <dbReference type="EMBL" id="AMW35194.1"/>
    </source>
</evidence>
<name>A0A143DEP0_9PROT</name>
<gene>
    <name evidence="1" type="ORF">AY555_08425</name>
</gene>
<dbReference type="OrthoDB" id="9929509at2"/>
<keyword evidence="2" id="KW-1185">Reference proteome</keyword>
<evidence type="ECO:0000313" key="2">
    <source>
        <dbReference type="Proteomes" id="UP000076066"/>
    </source>
</evidence>
<dbReference type="GeneID" id="53317180"/>
<accession>A0A143DEP0</accession>
<dbReference type="Proteomes" id="UP000076066">
    <property type="component" value="Chromosome"/>
</dbReference>
<dbReference type="EMBL" id="CP014525">
    <property type="protein sequence ID" value="AMW35194.1"/>
    <property type="molecule type" value="Genomic_DNA"/>
</dbReference>
<dbReference type="AlphaFoldDB" id="A0A143DEP0"/>
<protein>
    <submittedName>
        <fullName evidence="1">Uncharacterized protein</fullName>
    </submittedName>
</protein>
<dbReference type="KEGG" id="hjo:AY555_08425"/>
<proteinExistence type="predicted"/>
<reference evidence="1 2" key="1">
    <citation type="submission" date="2016-02" db="EMBL/GenBank/DDBJ databases">
        <title>Complete Genome of H5569, the type strain of the newly described species Haematospirillium jordaniae.</title>
        <authorList>
            <person name="Nicholson A.C."/>
            <person name="Humrighouse B.W."/>
            <person name="Loparov V."/>
            <person name="McQuiston J.R."/>
        </authorList>
    </citation>
    <scope>NUCLEOTIDE SEQUENCE [LARGE SCALE GENOMIC DNA]</scope>
    <source>
        <strain evidence="1 2">H5569</strain>
    </source>
</reference>
<dbReference type="RefSeq" id="WP_066135560.1">
    <property type="nucleotide sequence ID" value="NZ_CP014525.1"/>
</dbReference>
<dbReference type="STRING" id="1549855.AY555_08425"/>
<sequence length="76" mass="8399">MEPLAKALAKLVDELEADFADWKASRYYTTQAGAVPEGFASQENDALVRRVTDSLGMSRVRASNIAKEMSRVSVFM</sequence>